<reference evidence="1 2" key="1">
    <citation type="submission" date="2018-04" db="EMBL/GenBank/DDBJ databases">
        <title>Active sludge and wastewater microbial communities from Klosterneuburg, Austria.</title>
        <authorList>
            <person name="Wagner M."/>
        </authorList>
    </citation>
    <scope>NUCLEOTIDE SEQUENCE [LARGE SCALE GENOMIC DNA]</scope>
    <source>
        <strain evidence="1 2">Nm4</strain>
    </source>
</reference>
<protein>
    <submittedName>
        <fullName evidence="1">Uncharacterized protein</fullName>
    </submittedName>
</protein>
<dbReference type="RefSeq" id="WP_107788055.1">
    <property type="nucleotide sequence ID" value="NZ_QAOL01000083.1"/>
</dbReference>
<comment type="caution">
    <text evidence="1">The sequence shown here is derived from an EMBL/GenBank/DDBJ whole genome shotgun (WGS) entry which is preliminary data.</text>
</comment>
<organism evidence="1 2">
    <name type="scientific">Nitrosomonas ureae</name>
    <dbReference type="NCBI Taxonomy" id="44577"/>
    <lineage>
        <taxon>Bacteria</taxon>
        <taxon>Pseudomonadati</taxon>
        <taxon>Pseudomonadota</taxon>
        <taxon>Betaproteobacteria</taxon>
        <taxon>Nitrosomonadales</taxon>
        <taxon>Nitrosomonadaceae</taxon>
        <taxon>Nitrosomonas</taxon>
    </lineage>
</organism>
<dbReference type="AlphaFoldDB" id="A0A2T5HZ35"/>
<name>A0A2T5HZ35_9PROT</name>
<evidence type="ECO:0000313" key="1">
    <source>
        <dbReference type="EMBL" id="PTQ76849.1"/>
    </source>
</evidence>
<evidence type="ECO:0000313" key="2">
    <source>
        <dbReference type="Proteomes" id="UP000244110"/>
    </source>
</evidence>
<gene>
    <name evidence="1" type="ORF">C8R28_10832</name>
</gene>
<accession>A0A2T5HZ35</accession>
<dbReference type="Proteomes" id="UP000244110">
    <property type="component" value="Unassembled WGS sequence"/>
</dbReference>
<dbReference type="EMBL" id="QAOL01000083">
    <property type="protein sequence ID" value="PTQ76849.1"/>
    <property type="molecule type" value="Genomic_DNA"/>
</dbReference>
<sequence length="100" mass="11337">MNEIFYANGITALNLRAFLQLWALVAIGIEDSKKTINNCSDQFFDKKDDDFSRCYLYQLPTSDIDVFLSSALCGGVLHDQLLSWFKQTADTVSVSKSWTK</sequence>
<proteinExistence type="predicted"/>